<dbReference type="PANTHER" id="PTHR24020">
    <property type="entry name" value="COLLAGEN ALPHA"/>
    <property type="match status" value="1"/>
</dbReference>
<evidence type="ECO:0000313" key="3">
    <source>
        <dbReference type="Proteomes" id="UP000762676"/>
    </source>
</evidence>
<dbReference type="CDD" id="cd01450">
    <property type="entry name" value="vWFA_subfamily_ECM"/>
    <property type="match status" value="1"/>
</dbReference>
<evidence type="ECO:0000259" key="1">
    <source>
        <dbReference type="PROSITE" id="PS50234"/>
    </source>
</evidence>
<dbReference type="Gene3D" id="3.40.50.410">
    <property type="entry name" value="von Willebrand factor, type A domain"/>
    <property type="match status" value="1"/>
</dbReference>
<dbReference type="GO" id="GO:0005581">
    <property type="term" value="C:collagen trimer"/>
    <property type="evidence" value="ECO:0007669"/>
    <property type="project" value="UniProtKB-KW"/>
</dbReference>
<feature type="domain" description="VWFA" evidence="1">
    <location>
        <begin position="2"/>
        <end position="117"/>
    </location>
</feature>
<feature type="non-terminal residue" evidence="2">
    <location>
        <position position="117"/>
    </location>
</feature>
<organism evidence="2 3">
    <name type="scientific">Elysia marginata</name>
    <dbReference type="NCBI Taxonomy" id="1093978"/>
    <lineage>
        <taxon>Eukaryota</taxon>
        <taxon>Metazoa</taxon>
        <taxon>Spiralia</taxon>
        <taxon>Lophotrochozoa</taxon>
        <taxon>Mollusca</taxon>
        <taxon>Gastropoda</taxon>
        <taxon>Heterobranchia</taxon>
        <taxon>Euthyneura</taxon>
        <taxon>Panpulmonata</taxon>
        <taxon>Sacoglossa</taxon>
        <taxon>Placobranchoidea</taxon>
        <taxon>Plakobranchidae</taxon>
        <taxon>Elysia</taxon>
    </lineage>
</organism>
<comment type="caution">
    <text evidence="2">The sequence shown here is derived from an EMBL/GenBank/DDBJ whole genome shotgun (WGS) entry which is preliminary data.</text>
</comment>
<proteinExistence type="predicted"/>
<dbReference type="Proteomes" id="UP000762676">
    <property type="component" value="Unassembled WGS sequence"/>
</dbReference>
<evidence type="ECO:0000313" key="2">
    <source>
        <dbReference type="EMBL" id="GFR71558.1"/>
    </source>
</evidence>
<dbReference type="InterPro" id="IPR036465">
    <property type="entry name" value="vWFA_dom_sf"/>
</dbReference>
<dbReference type="SUPFAM" id="SSF53300">
    <property type="entry name" value="vWA-like"/>
    <property type="match status" value="1"/>
</dbReference>
<dbReference type="AlphaFoldDB" id="A0AAV4FDQ7"/>
<keyword evidence="2" id="KW-0176">Collagen</keyword>
<sequence length="117" mass="13008">MELALVLDSSNSISHERLRVMKTFCQHVVSTLTIGPDQTRVAVTLFGQKIYNDSFGLDNFTTEAEVNEAIGRIEHRGGWYTGTYEGLIHLRETQMSAQVVRPDVPKVAVVLTDGNSQ</sequence>
<reference evidence="2 3" key="1">
    <citation type="journal article" date="2021" name="Elife">
        <title>Chloroplast acquisition without the gene transfer in kleptoplastic sea slugs, Plakobranchus ocellatus.</title>
        <authorList>
            <person name="Maeda T."/>
            <person name="Takahashi S."/>
            <person name="Yoshida T."/>
            <person name="Shimamura S."/>
            <person name="Takaki Y."/>
            <person name="Nagai Y."/>
            <person name="Toyoda A."/>
            <person name="Suzuki Y."/>
            <person name="Arimoto A."/>
            <person name="Ishii H."/>
            <person name="Satoh N."/>
            <person name="Nishiyama T."/>
            <person name="Hasebe M."/>
            <person name="Maruyama T."/>
            <person name="Minagawa J."/>
            <person name="Obokata J."/>
            <person name="Shigenobu S."/>
        </authorList>
    </citation>
    <scope>NUCLEOTIDE SEQUENCE [LARGE SCALE GENOMIC DNA]</scope>
</reference>
<dbReference type="Pfam" id="PF00092">
    <property type="entry name" value="VWA"/>
    <property type="match status" value="1"/>
</dbReference>
<protein>
    <submittedName>
        <fullName evidence="2">Collagen alpha-1(XXVIII) chain</fullName>
    </submittedName>
</protein>
<name>A0AAV4FDQ7_9GAST</name>
<dbReference type="PANTHER" id="PTHR24020:SF20">
    <property type="entry name" value="PH DOMAIN-CONTAINING PROTEIN"/>
    <property type="match status" value="1"/>
</dbReference>
<dbReference type="InterPro" id="IPR002035">
    <property type="entry name" value="VWF_A"/>
</dbReference>
<accession>A0AAV4FDQ7</accession>
<dbReference type="PROSITE" id="PS50234">
    <property type="entry name" value="VWFA"/>
    <property type="match status" value="1"/>
</dbReference>
<dbReference type="EMBL" id="BMAT01007793">
    <property type="protein sequence ID" value="GFR71558.1"/>
    <property type="molecule type" value="Genomic_DNA"/>
</dbReference>
<keyword evidence="3" id="KW-1185">Reference proteome</keyword>
<gene>
    <name evidence="2" type="ORF">ElyMa_003816700</name>
</gene>
<dbReference type="InterPro" id="IPR050525">
    <property type="entry name" value="ECM_Assembly_Org"/>
</dbReference>